<reference evidence="1" key="1">
    <citation type="submission" date="2020-05" db="EMBL/GenBank/DDBJ databases">
        <title>WGS assembly of Panicum virgatum.</title>
        <authorList>
            <person name="Lovell J.T."/>
            <person name="Jenkins J."/>
            <person name="Shu S."/>
            <person name="Juenger T.E."/>
            <person name="Schmutz J."/>
        </authorList>
    </citation>
    <scope>NUCLEOTIDE SEQUENCE</scope>
    <source>
        <strain evidence="1">AP13</strain>
    </source>
</reference>
<dbReference type="SUPFAM" id="SSF56219">
    <property type="entry name" value="DNase I-like"/>
    <property type="match status" value="1"/>
</dbReference>
<dbReference type="PANTHER" id="PTHR35218:SF9">
    <property type="entry name" value="ENDONUCLEASE_EXONUCLEASE_PHOSPHATASE DOMAIN-CONTAINING PROTEIN"/>
    <property type="match status" value="1"/>
</dbReference>
<gene>
    <name evidence="1" type="ORF">PVAP13_9NG073877</name>
</gene>
<comment type="caution">
    <text evidence="1">The sequence shown here is derived from an EMBL/GenBank/DDBJ whole genome shotgun (WGS) entry which is preliminary data.</text>
</comment>
<evidence type="ECO:0000313" key="2">
    <source>
        <dbReference type="Proteomes" id="UP000823388"/>
    </source>
</evidence>
<name>A0A8T0MDD1_PANVG</name>
<dbReference type="EMBL" id="CM029054">
    <property type="protein sequence ID" value="KAG2534648.1"/>
    <property type="molecule type" value="Genomic_DNA"/>
</dbReference>
<evidence type="ECO:0008006" key="3">
    <source>
        <dbReference type="Google" id="ProtNLM"/>
    </source>
</evidence>
<dbReference type="Gene3D" id="3.60.10.10">
    <property type="entry name" value="Endonuclease/exonuclease/phosphatase"/>
    <property type="match status" value="1"/>
</dbReference>
<dbReference type="InterPro" id="IPR036691">
    <property type="entry name" value="Endo/exonu/phosph_ase_sf"/>
</dbReference>
<organism evidence="1 2">
    <name type="scientific">Panicum virgatum</name>
    <name type="common">Blackwell switchgrass</name>
    <dbReference type="NCBI Taxonomy" id="38727"/>
    <lineage>
        <taxon>Eukaryota</taxon>
        <taxon>Viridiplantae</taxon>
        <taxon>Streptophyta</taxon>
        <taxon>Embryophyta</taxon>
        <taxon>Tracheophyta</taxon>
        <taxon>Spermatophyta</taxon>
        <taxon>Magnoliopsida</taxon>
        <taxon>Liliopsida</taxon>
        <taxon>Poales</taxon>
        <taxon>Poaceae</taxon>
        <taxon>PACMAD clade</taxon>
        <taxon>Panicoideae</taxon>
        <taxon>Panicodae</taxon>
        <taxon>Paniceae</taxon>
        <taxon>Panicinae</taxon>
        <taxon>Panicum</taxon>
        <taxon>Panicum sect. Hiantes</taxon>
    </lineage>
</organism>
<dbReference type="Proteomes" id="UP000823388">
    <property type="component" value="Chromosome 9N"/>
</dbReference>
<dbReference type="AlphaFoldDB" id="A0A8T0MDD1"/>
<evidence type="ECO:0000313" key="1">
    <source>
        <dbReference type="EMBL" id="KAG2534648.1"/>
    </source>
</evidence>
<dbReference type="PANTHER" id="PTHR35218">
    <property type="entry name" value="RNASE H DOMAIN-CONTAINING PROTEIN"/>
    <property type="match status" value="1"/>
</dbReference>
<accession>A0A8T0MDD1</accession>
<keyword evidence="2" id="KW-1185">Reference proteome</keyword>
<proteinExistence type="predicted"/>
<protein>
    <recommendedName>
        <fullName evidence="3">Endonuclease/exonuclease/phosphatase domain-containing protein</fullName>
    </recommendedName>
</protein>
<sequence>MNCLVWNYRGAGNPRIVRELDGFVRRYNPKLVFLSETMISESRVKNLRWRLGLKGCLAIDSRGKRGGLALFWDENIQVNLLSINDCYIDVSICDCPNGAPWRATFVYGEPRVEDRHKLWEIMQRLKTRSTDPWVVIGDFSEAMWQYEHFSESKRGKTNGGFSSAGARQAYYEIMWERDATLDERVQSAWSNGVTHGDLGVVYSALNGVLSALKSWSACHFGSVRKELERLRMQLASQQGAGMDSTDIRETIRTMNELLYREEMLWLQRSRVSWLKEGDRKSFSTKGWLGGLGKTRYGS</sequence>